<dbReference type="PANTHER" id="PTHR47186">
    <property type="entry name" value="LEUCINE-RICH REPEAT-CONTAINING PROTEIN 57"/>
    <property type="match status" value="1"/>
</dbReference>
<evidence type="ECO:0000313" key="6">
    <source>
        <dbReference type="EMBL" id="RXI08543.1"/>
    </source>
</evidence>
<sequence length="1330" mass="152821">MIFWSRLRDSPLKALQNLPNLLELVLKINAYDGVQLHLEEGGFQKLRHLELRDMEGLNSLIMDNGVMPLLQEFHLGPSPQLKEVLLFSLTCQRSLHDIWIQIMDYNIVLLNIYKMSALVTSSDQDGGIYETHALQKAGYKMAESVVCFVIDKLISVLITTEAKLSRDVRAEVGFLRDELESIRSFLKDADAKAAAAEGDMVTDSAKTWVKQVREAAFYTEDVIDEYLLRVTRHHQDRGFVRFLHKVVWFLKKMKPQDEIASKIEGMRALVSEIKARHERYGLNAPLNHLPKYVGDLHLLKYLSLRNTKVKLLPESICNLQNLETLDLKQSLVYEIPAKINKLLKLRHLLAHYTDSSTDFSMISYERGVKVHDGIGCLQALQKLYHVETNHGGINLIKALKKLRQLRKLGLKNLKREYGQALCASIEKMNHLESLEVSTISEDEVLDLQSISTAPESIRFLYLKGPLEKLPSWIPKLQQLVRLRIFWSRLTDAPLKALQNLPNLVELGFSYNAYDGVQLHFEGGFKELRVLKLKHLPRLNSLIIDNGAMPLLRELHIGPSPQLKEVPSGIQHLKNLSSLRFVDMPKEFRQHMDPNNGQHYWIVEHIQDVLFMYKFGPRCGVFETHALRDSNLCFVCQKRAGYKMAEQIICFVIDKLIQLLITTEANLSRNARTEVGFIKDELESIRSFLKEADAKAAAADGETGNDGVKTWVNQVREAAFYIEDVIDEYLLRILRHHQRHGFLRFFHKIIRLRNTKVKLLPDSIGNLQNLETLDLKQSLVYEIPATISKLVKLRHLLAYHRDYNYAVGLFWNMEKGVKIHEGIGCLHALQKLTYVEANHGGIRLIKELEKLRQLRKLGLKNLKREDGRAVCASVEKMNHLESLILAAVNEDEVLDLESISTPPQFIRSLRLIGRLEQLSGWISNLQHLVSLGICWSRLRDSPLKALQNLPNLLELFLYINAYDGVQLHFEEGGFQKLRELHLREMMGLNSLIIDNGVMPLLQEFHIGPSRQLKELPSGIHHLRNLTYLYFYDMPKEFVRQMDPKNGQHYWIVEHIQNVRFRDKVGPRWGNWWSSRGRLSRGMKLTWTTNLMRQRFYDFTRQESDWEAEEWFRSAGGYQPSPFLEKLLNWQKENHPLLVKTSAESKDVEITRCSNSNNCMEAEVSTSVDDNDKAEDEAASALDDALEWHNRSHRGDSGGLVSGWVGVGKPSATQAEIFHHNLFVLSVDRAFRAVVKLDFKSSIPRQDSPLKALQNLPNLLELVLKINAYDGVQLHLEEGGFQKLRHLELRDMEGLNSLIMDNGVMPLLQEFHTGPSPQLKEVLLFSLTYGSK</sequence>
<evidence type="ECO:0000259" key="4">
    <source>
        <dbReference type="Pfam" id="PF18052"/>
    </source>
</evidence>
<dbReference type="GO" id="GO:0006952">
    <property type="term" value="P:defense response"/>
    <property type="evidence" value="ECO:0007669"/>
    <property type="project" value="UniProtKB-KW"/>
</dbReference>
<dbReference type="PANTHER" id="PTHR47186:SF29">
    <property type="entry name" value="NB-ARC DOMAIN-CONTAINING PROTEIN"/>
    <property type="match status" value="1"/>
</dbReference>
<keyword evidence="1" id="KW-0677">Repeat</keyword>
<feature type="domain" description="Disease resistance N-terminal" evidence="4">
    <location>
        <begin position="145"/>
        <end position="243"/>
    </location>
</feature>
<proteinExistence type="predicted"/>
<evidence type="ECO:0000259" key="5">
    <source>
        <dbReference type="Pfam" id="PF23598"/>
    </source>
</evidence>
<organism evidence="6 7">
    <name type="scientific">Malus domestica</name>
    <name type="common">Apple</name>
    <name type="synonym">Pyrus malus</name>
    <dbReference type="NCBI Taxonomy" id="3750"/>
    <lineage>
        <taxon>Eukaryota</taxon>
        <taxon>Viridiplantae</taxon>
        <taxon>Streptophyta</taxon>
        <taxon>Embryophyta</taxon>
        <taxon>Tracheophyta</taxon>
        <taxon>Spermatophyta</taxon>
        <taxon>Magnoliopsida</taxon>
        <taxon>eudicotyledons</taxon>
        <taxon>Gunneridae</taxon>
        <taxon>Pentapetalae</taxon>
        <taxon>rosids</taxon>
        <taxon>fabids</taxon>
        <taxon>Rosales</taxon>
        <taxon>Rosaceae</taxon>
        <taxon>Amygdaloideae</taxon>
        <taxon>Maleae</taxon>
        <taxon>Malus</taxon>
    </lineage>
</organism>
<dbReference type="STRING" id="3750.A0A498KUA3"/>
<dbReference type="Proteomes" id="UP000290289">
    <property type="component" value="Chromosome 1"/>
</dbReference>
<dbReference type="EMBL" id="RDQH01000327">
    <property type="protein sequence ID" value="RXI08543.1"/>
    <property type="molecule type" value="Genomic_DNA"/>
</dbReference>
<dbReference type="Pfam" id="PF18052">
    <property type="entry name" value="Rx_N"/>
    <property type="match status" value="2"/>
</dbReference>
<dbReference type="InterPro" id="IPR041118">
    <property type="entry name" value="Rx_N"/>
</dbReference>
<evidence type="ECO:0008006" key="8">
    <source>
        <dbReference type="Google" id="ProtNLM"/>
    </source>
</evidence>
<evidence type="ECO:0000256" key="2">
    <source>
        <dbReference type="ARBA" id="ARBA00022741"/>
    </source>
</evidence>
<comment type="caution">
    <text evidence="6">The sequence shown here is derived from an EMBL/GenBank/DDBJ whole genome shotgun (WGS) entry which is preliminary data.</text>
</comment>
<keyword evidence="3" id="KW-0611">Plant defense</keyword>
<feature type="domain" description="Disease resistance R13L4/SHOC-2-like LRR" evidence="5">
    <location>
        <begin position="747"/>
        <end position="1024"/>
    </location>
</feature>
<feature type="domain" description="Disease resistance N-terminal" evidence="4">
    <location>
        <begin position="648"/>
        <end position="746"/>
    </location>
</feature>
<dbReference type="Gene3D" id="3.80.10.10">
    <property type="entry name" value="Ribonuclease Inhibitor"/>
    <property type="match status" value="2"/>
</dbReference>
<dbReference type="Pfam" id="PF23598">
    <property type="entry name" value="LRR_14"/>
    <property type="match status" value="2"/>
</dbReference>
<evidence type="ECO:0000256" key="3">
    <source>
        <dbReference type="ARBA" id="ARBA00022821"/>
    </source>
</evidence>
<dbReference type="GO" id="GO:0000166">
    <property type="term" value="F:nucleotide binding"/>
    <property type="evidence" value="ECO:0007669"/>
    <property type="project" value="UniProtKB-KW"/>
</dbReference>
<name>A0A498KUA3_MALDO</name>
<keyword evidence="7" id="KW-1185">Reference proteome</keyword>
<dbReference type="CDD" id="cd14798">
    <property type="entry name" value="RX-CC_like"/>
    <property type="match status" value="2"/>
</dbReference>
<dbReference type="InterPro" id="IPR038005">
    <property type="entry name" value="RX-like_CC"/>
</dbReference>
<reference evidence="6 7" key="1">
    <citation type="submission" date="2018-10" db="EMBL/GenBank/DDBJ databases">
        <title>A high-quality apple genome assembly.</title>
        <authorList>
            <person name="Hu J."/>
        </authorList>
    </citation>
    <scope>NUCLEOTIDE SEQUENCE [LARGE SCALE GENOMIC DNA]</scope>
    <source>
        <strain evidence="7">cv. HFTH1</strain>
        <tissue evidence="6">Young leaf</tissue>
    </source>
</reference>
<feature type="domain" description="Disease resistance R13L4/SHOC-2-like LRR" evidence="5">
    <location>
        <begin position="290"/>
        <end position="583"/>
    </location>
</feature>
<keyword evidence="2" id="KW-0547">Nucleotide-binding</keyword>
<evidence type="ECO:0000256" key="1">
    <source>
        <dbReference type="ARBA" id="ARBA00022737"/>
    </source>
</evidence>
<accession>A0A498KUA3</accession>
<dbReference type="Gene3D" id="1.20.5.4130">
    <property type="match status" value="2"/>
</dbReference>
<dbReference type="SUPFAM" id="SSF52058">
    <property type="entry name" value="L domain-like"/>
    <property type="match status" value="2"/>
</dbReference>
<protein>
    <recommendedName>
        <fullName evidence="8">Rx N-terminal domain-containing protein</fullName>
    </recommendedName>
</protein>
<dbReference type="InterPro" id="IPR032675">
    <property type="entry name" value="LRR_dom_sf"/>
</dbReference>
<dbReference type="InterPro" id="IPR055414">
    <property type="entry name" value="LRR_R13L4/SHOC2-like"/>
</dbReference>
<gene>
    <name evidence="6" type="ORF">DVH24_022687</name>
</gene>
<evidence type="ECO:0000313" key="7">
    <source>
        <dbReference type="Proteomes" id="UP000290289"/>
    </source>
</evidence>